<reference evidence="2 3" key="1">
    <citation type="submission" date="2016-04" db="EMBL/GenBank/DDBJ databases">
        <title>Draft genome of an Enterococcus thailandicus strain isolated from bovine feces.</title>
        <authorList>
            <person name="Beukers A.G."/>
            <person name="Zaheer R."/>
            <person name="Goji N."/>
            <person name="Cook S.R."/>
            <person name="Amoako K."/>
            <person name="Chaves A.V."/>
            <person name="Ward M.P."/>
            <person name="Mcallister T.A."/>
        </authorList>
    </citation>
    <scope>NUCLEOTIDE SEQUENCE [LARGE SCALE GENOMIC DNA]</scope>
    <source>
        <strain evidence="2 3">F0711D 46</strain>
    </source>
</reference>
<keyword evidence="1" id="KW-0812">Transmembrane</keyword>
<dbReference type="EMBL" id="LWMN01000010">
    <property type="protein sequence ID" value="OAQ56373.1"/>
    <property type="molecule type" value="Genomic_DNA"/>
</dbReference>
<sequence>MIEGLKRNFKTYALVRAIIYIVLGVLIVINPRAVFNLIGYLITAYFCLLGIFNLFEDYKRKKQVGSWGFGLFSGIIFLILALVVLFFAPAIASILPILLGLAIICNGIFQLIMGLNMKSTPWLIYSVLLLIGGIVLLFNPFASLLVLFQIFGVILIVMGVSEAISFFKLKKMTIN</sequence>
<proteinExistence type="predicted"/>
<comment type="caution">
    <text evidence="2">The sequence shown here is derived from an EMBL/GenBank/DDBJ whole genome shotgun (WGS) entry which is preliminary data.</text>
</comment>
<dbReference type="Pfam" id="PF03729">
    <property type="entry name" value="DUF308"/>
    <property type="match status" value="2"/>
</dbReference>
<dbReference type="RefSeq" id="WP_067481983.1">
    <property type="nucleotide sequence ID" value="NZ_CP078552.1"/>
</dbReference>
<feature type="transmembrane region" description="Helical" evidence="1">
    <location>
        <begin position="147"/>
        <end position="167"/>
    </location>
</feature>
<organism evidence="2 3">
    <name type="scientific">Enterococcus thailandicus</name>
    <dbReference type="NCBI Taxonomy" id="417368"/>
    <lineage>
        <taxon>Bacteria</taxon>
        <taxon>Bacillati</taxon>
        <taxon>Bacillota</taxon>
        <taxon>Bacilli</taxon>
        <taxon>Lactobacillales</taxon>
        <taxon>Enterococcaceae</taxon>
        <taxon>Enterococcus</taxon>
    </lineage>
</organism>
<feature type="transmembrane region" description="Helical" evidence="1">
    <location>
        <begin position="94"/>
        <end position="115"/>
    </location>
</feature>
<evidence type="ECO:0000313" key="2">
    <source>
        <dbReference type="EMBL" id="OAQ56373.1"/>
    </source>
</evidence>
<dbReference type="AlphaFoldDB" id="A0A179EUA2"/>
<keyword evidence="1" id="KW-1133">Transmembrane helix</keyword>
<feature type="transmembrane region" description="Helical" evidence="1">
    <location>
        <begin position="122"/>
        <end position="141"/>
    </location>
</feature>
<dbReference type="PANTHER" id="PTHR34989:SF1">
    <property type="entry name" value="PROTEIN HDED"/>
    <property type="match status" value="1"/>
</dbReference>
<name>A0A179EUA2_ENTTH</name>
<keyword evidence="3" id="KW-1185">Reference proteome</keyword>
<feature type="transmembrane region" description="Helical" evidence="1">
    <location>
        <begin position="12"/>
        <end position="31"/>
    </location>
</feature>
<protein>
    <recommendedName>
        <fullName evidence="4">Acid-resistance membrane protein</fullName>
    </recommendedName>
</protein>
<evidence type="ECO:0000313" key="3">
    <source>
        <dbReference type="Proteomes" id="UP000078516"/>
    </source>
</evidence>
<feature type="transmembrane region" description="Helical" evidence="1">
    <location>
        <begin position="67"/>
        <end position="88"/>
    </location>
</feature>
<keyword evidence="1" id="KW-0472">Membrane</keyword>
<feature type="transmembrane region" description="Helical" evidence="1">
    <location>
        <begin position="37"/>
        <end position="55"/>
    </location>
</feature>
<dbReference type="InterPro" id="IPR005325">
    <property type="entry name" value="DUF308_memb"/>
</dbReference>
<gene>
    <name evidence="2" type="ORF">A6E74_02895</name>
</gene>
<accession>A0A179EUA2</accession>
<dbReference type="GO" id="GO:0005886">
    <property type="term" value="C:plasma membrane"/>
    <property type="evidence" value="ECO:0007669"/>
    <property type="project" value="TreeGrafter"/>
</dbReference>
<evidence type="ECO:0008006" key="4">
    <source>
        <dbReference type="Google" id="ProtNLM"/>
    </source>
</evidence>
<dbReference type="InterPro" id="IPR052712">
    <property type="entry name" value="Acid_resist_chaperone_HdeD"/>
</dbReference>
<evidence type="ECO:0000256" key="1">
    <source>
        <dbReference type="SAM" id="Phobius"/>
    </source>
</evidence>
<dbReference type="PANTHER" id="PTHR34989">
    <property type="entry name" value="PROTEIN HDED"/>
    <property type="match status" value="1"/>
</dbReference>
<dbReference type="Proteomes" id="UP000078516">
    <property type="component" value="Unassembled WGS sequence"/>
</dbReference>